<dbReference type="PANTHER" id="PTHR43761:SF1">
    <property type="entry name" value="D-ISOMER SPECIFIC 2-HYDROXYACID DEHYDROGENASE CATALYTIC DOMAIN-CONTAINING PROTEIN-RELATED"/>
    <property type="match status" value="1"/>
</dbReference>
<dbReference type="Gene3D" id="3.40.50.720">
    <property type="entry name" value="NAD(P)-binding Rossmann-like Domain"/>
    <property type="match status" value="2"/>
</dbReference>
<dbReference type="GO" id="GO:0016616">
    <property type="term" value="F:oxidoreductase activity, acting on the CH-OH group of donors, NAD or NADP as acceptor"/>
    <property type="evidence" value="ECO:0007669"/>
    <property type="project" value="InterPro"/>
</dbReference>
<dbReference type="GO" id="GO:0051287">
    <property type="term" value="F:NAD binding"/>
    <property type="evidence" value="ECO:0007669"/>
    <property type="project" value="InterPro"/>
</dbReference>
<evidence type="ECO:0000256" key="4">
    <source>
        <dbReference type="RuleBase" id="RU003719"/>
    </source>
</evidence>
<feature type="domain" description="D-isomer specific 2-hydroxyacid dehydrogenase catalytic" evidence="5">
    <location>
        <begin position="31"/>
        <end position="313"/>
    </location>
</feature>
<dbReference type="SUPFAM" id="SSF52283">
    <property type="entry name" value="Formate/glycerate dehydrogenase catalytic domain-like"/>
    <property type="match status" value="1"/>
</dbReference>
<reference evidence="7 8" key="1">
    <citation type="submission" date="2019-09" db="EMBL/GenBank/DDBJ databases">
        <authorList>
            <person name="Duangmal K."/>
            <person name="Teo W.F.A."/>
            <person name="Lipun K."/>
        </authorList>
    </citation>
    <scope>NUCLEOTIDE SEQUENCE [LARGE SCALE GENOMIC DNA]</scope>
    <source>
        <strain evidence="7 8">K1PN6</strain>
    </source>
</reference>
<dbReference type="Pfam" id="PF02826">
    <property type="entry name" value="2-Hacid_dh_C"/>
    <property type="match status" value="1"/>
</dbReference>
<dbReference type="InterPro" id="IPR043322">
    <property type="entry name" value="CtBP"/>
</dbReference>
<dbReference type="FunFam" id="3.40.50.720:FF:000203">
    <property type="entry name" value="D-3-phosphoglycerate dehydrogenase (SerA)"/>
    <property type="match status" value="1"/>
</dbReference>
<evidence type="ECO:0000259" key="5">
    <source>
        <dbReference type="Pfam" id="PF00389"/>
    </source>
</evidence>
<dbReference type="Proteomes" id="UP000373149">
    <property type="component" value="Unassembled WGS sequence"/>
</dbReference>
<dbReference type="SUPFAM" id="SSF51735">
    <property type="entry name" value="NAD(P)-binding Rossmann-fold domains"/>
    <property type="match status" value="1"/>
</dbReference>
<protein>
    <submittedName>
        <fullName evidence="7">C-terminal binding protein</fullName>
    </submittedName>
</protein>
<comment type="similarity">
    <text evidence="1 4">Belongs to the D-isomer specific 2-hydroxyacid dehydrogenase family.</text>
</comment>
<organism evidence="7 8">
    <name type="scientific">Streptomyces acidicola</name>
    <dbReference type="NCBI Taxonomy" id="2596892"/>
    <lineage>
        <taxon>Bacteria</taxon>
        <taxon>Bacillati</taxon>
        <taxon>Actinomycetota</taxon>
        <taxon>Actinomycetes</taxon>
        <taxon>Kitasatosporales</taxon>
        <taxon>Streptomycetaceae</taxon>
        <taxon>Streptomyces</taxon>
    </lineage>
</organism>
<evidence type="ECO:0000313" key="8">
    <source>
        <dbReference type="Proteomes" id="UP000373149"/>
    </source>
</evidence>
<dbReference type="EMBL" id="VMNX01000013">
    <property type="protein sequence ID" value="MPY48313.1"/>
    <property type="molecule type" value="Genomic_DNA"/>
</dbReference>
<dbReference type="Pfam" id="PF00389">
    <property type="entry name" value="2-Hacid_dh"/>
    <property type="match status" value="1"/>
</dbReference>
<feature type="domain" description="D-isomer specific 2-hydroxyacid dehydrogenase NAD-binding" evidence="6">
    <location>
        <begin position="114"/>
        <end position="284"/>
    </location>
</feature>
<dbReference type="InterPro" id="IPR050418">
    <property type="entry name" value="D-iso_2-hydroxyacid_DH_PdxB"/>
</dbReference>
<proteinExistence type="inferred from homology"/>
<keyword evidence="2 4" id="KW-0560">Oxidoreductase</keyword>
<evidence type="ECO:0000259" key="6">
    <source>
        <dbReference type="Pfam" id="PF02826"/>
    </source>
</evidence>
<name>A0A5N8WLI7_9ACTN</name>
<keyword evidence="8" id="KW-1185">Reference proteome</keyword>
<dbReference type="PROSITE" id="PS00670">
    <property type="entry name" value="D_2_HYDROXYACID_DH_2"/>
    <property type="match status" value="1"/>
</dbReference>
<evidence type="ECO:0000256" key="1">
    <source>
        <dbReference type="ARBA" id="ARBA00005854"/>
    </source>
</evidence>
<dbReference type="InterPro" id="IPR029753">
    <property type="entry name" value="D-isomer_DH_CS"/>
</dbReference>
<dbReference type="AlphaFoldDB" id="A0A5N8WLI7"/>
<comment type="caution">
    <text evidence="7">The sequence shown here is derived from an EMBL/GenBank/DDBJ whole genome shotgun (WGS) entry which is preliminary data.</text>
</comment>
<dbReference type="GO" id="GO:0003714">
    <property type="term" value="F:transcription corepressor activity"/>
    <property type="evidence" value="ECO:0007669"/>
    <property type="project" value="InterPro"/>
</dbReference>
<dbReference type="CDD" id="cd05299">
    <property type="entry name" value="CtBP_dh"/>
    <property type="match status" value="1"/>
</dbReference>
<evidence type="ECO:0000313" key="7">
    <source>
        <dbReference type="EMBL" id="MPY48313.1"/>
    </source>
</evidence>
<sequence length="315" mass="33048">MTKTPTSGSILVAPHQFPHLDREQALAKEFGLDLVAATDQSSFSSAMPAAQIVMVTPYAKVTADDFASLHACKAVVRYGMGYDNIDVTAAAAADIPVSIVPDASTDEVASHAFAMGLALSRRLPQGHAAIRDGGWAGRIAYDAPKLTDLVVGIVGLGRIGRIVAASWSAVGARVHAYDPYTSLPDIPAAELTRVLEESDVVSLHLPLTDETHHLVSSDVLQRMRPGAAVVNVSRGGLVDEQALADALHSGHLSGAALDVFAHEPLPADHALRDAPNLILTPHIAWRSTTSLGALQDGAVSRARRALAGEPLIDLV</sequence>
<dbReference type="InterPro" id="IPR029752">
    <property type="entry name" value="D-isomer_DH_CS1"/>
</dbReference>
<evidence type="ECO:0000256" key="3">
    <source>
        <dbReference type="ARBA" id="ARBA00023027"/>
    </source>
</evidence>
<gene>
    <name evidence="7" type="ORF">FPZ41_06855</name>
</gene>
<keyword evidence="3" id="KW-0520">NAD</keyword>
<evidence type="ECO:0000256" key="2">
    <source>
        <dbReference type="ARBA" id="ARBA00023002"/>
    </source>
</evidence>
<dbReference type="PANTHER" id="PTHR43761">
    <property type="entry name" value="D-ISOMER SPECIFIC 2-HYDROXYACID DEHYDROGENASE FAMILY PROTEIN (AFU_ORTHOLOGUE AFUA_1G13630)"/>
    <property type="match status" value="1"/>
</dbReference>
<dbReference type="InterPro" id="IPR006140">
    <property type="entry name" value="D-isomer_DH_NAD-bd"/>
</dbReference>
<dbReference type="PROSITE" id="PS00065">
    <property type="entry name" value="D_2_HYDROXYACID_DH_1"/>
    <property type="match status" value="1"/>
</dbReference>
<dbReference type="InterPro" id="IPR006139">
    <property type="entry name" value="D-isomer_2_OHA_DH_cat_dom"/>
</dbReference>
<dbReference type="InterPro" id="IPR036291">
    <property type="entry name" value="NAD(P)-bd_dom_sf"/>
</dbReference>
<dbReference type="RefSeq" id="WP_152860130.1">
    <property type="nucleotide sequence ID" value="NZ_VMNX01000013.1"/>
</dbReference>
<accession>A0A5N8WLI7</accession>